<protein>
    <submittedName>
        <fullName evidence="1">Divergent PAP2 family protein</fullName>
    </submittedName>
</protein>
<evidence type="ECO:0000313" key="1">
    <source>
        <dbReference type="EMBL" id="HIR60323.1"/>
    </source>
</evidence>
<dbReference type="InterPro" id="IPR003832">
    <property type="entry name" value="DUF212"/>
</dbReference>
<dbReference type="EMBL" id="DVHA01000065">
    <property type="protein sequence ID" value="HIR60323.1"/>
    <property type="molecule type" value="Genomic_DNA"/>
</dbReference>
<name>A0A9D1J4C1_9FIRM</name>
<dbReference type="Pfam" id="PF02681">
    <property type="entry name" value="DUF212"/>
    <property type="match status" value="1"/>
</dbReference>
<evidence type="ECO:0000313" key="2">
    <source>
        <dbReference type="Proteomes" id="UP000824241"/>
    </source>
</evidence>
<dbReference type="PANTHER" id="PTHR31446:SF29">
    <property type="entry name" value="ACID PHOSPHATASE_VANADIUM-DEPENDENT HALOPEROXIDASE-RELATED PROTEIN"/>
    <property type="match status" value="1"/>
</dbReference>
<dbReference type="Proteomes" id="UP000824241">
    <property type="component" value="Unassembled WGS sequence"/>
</dbReference>
<dbReference type="PANTHER" id="PTHR31446">
    <property type="entry name" value="ACID PHOSPHATASE/VANADIUM-DEPENDENT HALOPEROXIDASE-RELATED PROTEIN"/>
    <property type="match status" value="1"/>
</dbReference>
<reference evidence="1" key="2">
    <citation type="journal article" date="2021" name="PeerJ">
        <title>Extensive microbial diversity within the chicken gut microbiome revealed by metagenomics and culture.</title>
        <authorList>
            <person name="Gilroy R."/>
            <person name="Ravi A."/>
            <person name="Getino M."/>
            <person name="Pursley I."/>
            <person name="Horton D.L."/>
            <person name="Alikhan N.F."/>
            <person name="Baker D."/>
            <person name="Gharbi K."/>
            <person name="Hall N."/>
            <person name="Watson M."/>
            <person name="Adriaenssens E.M."/>
            <person name="Foster-Nyarko E."/>
            <person name="Jarju S."/>
            <person name="Secka A."/>
            <person name="Antonio M."/>
            <person name="Oren A."/>
            <person name="Chaudhuri R.R."/>
            <person name="La Ragione R."/>
            <person name="Hildebrand F."/>
            <person name="Pallen M.J."/>
        </authorList>
    </citation>
    <scope>NUCLEOTIDE SEQUENCE</scope>
    <source>
        <strain evidence="1">CHK189-12415</strain>
    </source>
</reference>
<organism evidence="1 2">
    <name type="scientific">Candidatus Faecivivens stercoravium</name>
    <dbReference type="NCBI Taxonomy" id="2840803"/>
    <lineage>
        <taxon>Bacteria</taxon>
        <taxon>Bacillati</taxon>
        <taxon>Bacillota</taxon>
        <taxon>Clostridia</taxon>
        <taxon>Eubacteriales</taxon>
        <taxon>Oscillospiraceae</taxon>
        <taxon>Oscillospiraceae incertae sedis</taxon>
        <taxon>Candidatus Faecivivens</taxon>
    </lineage>
</organism>
<dbReference type="AlphaFoldDB" id="A0A9D1J4C1"/>
<comment type="caution">
    <text evidence="1">The sequence shown here is derived from an EMBL/GenBank/DDBJ whole genome shotgun (WGS) entry which is preliminary data.</text>
</comment>
<accession>A0A9D1J4C1</accession>
<proteinExistence type="predicted"/>
<reference evidence="1" key="1">
    <citation type="submission" date="2020-10" db="EMBL/GenBank/DDBJ databases">
        <authorList>
            <person name="Gilroy R."/>
        </authorList>
    </citation>
    <scope>NUCLEOTIDE SEQUENCE</scope>
    <source>
        <strain evidence="1">CHK189-12415</strain>
    </source>
</reference>
<sequence length="167" mass="17724">MKTFRPSPVRSSPATIKGDTDVFSDLLANRVLWIAVAAWAAAQILKALFDGIRRKGFSIERLFGAGGMPSSHSSTVCGLTAGIARIYGLDSPLFTLSLVVACIVMYDATGVRRAAGEHAKLLNQLLFSDPEKLTPSQKALKEFLGHTPLEVLAGAALGILIGCIMPV</sequence>
<gene>
    <name evidence="1" type="ORF">IAB37_01935</name>
</gene>